<dbReference type="PRINTS" id="PR00019">
    <property type="entry name" value="LEURICHRPT"/>
</dbReference>
<dbReference type="FunFam" id="3.80.10.10:FF:000095">
    <property type="entry name" value="LRR receptor-like serine/threonine-protein kinase GSO1"/>
    <property type="match status" value="1"/>
</dbReference>
<dbReference type="EMBL" id="JACMSC010000013">
    <property type="protein sequence ID" value="KAG6493580.1"/>
    <property type="molecule type" value="Genomic_DNA"/>
</dbReference>
<protein>
    <submittedName>
        <fullName evidence="16">Uncharacterized protein</fullName>
    </submittedName>
</protein>
<keyword evidence="10" id="KW-0675">Receptor</keyword>
<feature type="signal peptide" evidence="13">
    <location>
        <begin position="1"/>
        <end position="30"/>
    </location>
</feature>
<feature type="chain" id="PRO_5035200553" evidence="13">
    <location>
        <begin position="31"/>
        <end position="1079"/>
    </location>
</feature>
<evidence type="ECO:0000256" key="8">
    <source>
        <dbReference type="ARBA" id="ARBA00022989"/>
    </source>
</evidence>
<keyword evidence="6 13" id="KW-0732">Signal</keyword>
<keyword evidence="9 12" id="KW-0472">Membrane</keyword>
<dbReference type="PANTHER" id="PTHR48052">
    <property type="entry name" value="UNNAMED PRODUCT"/>
    <property type="match status" value="1"/>
</dbReference>
<dbReference type="Gene3D" id="3.80.10.10">
    <property type="entry name" value="Ribonuclease Inhibitor"/>
    <property type="match status" value="4"/>
</dbReference>
<evidence type="ECO:0000256" key="6">
    <source>
        <dbReference type="ARBA" id="ARBA00022729"/>
    </source>
</evidence>
<sequence length="1079" mass="118939">MEASSICKGSSNSPKHSALIFIIFLLSIRAYCNDSLQATEESSCLENERSALLAIKSDMYDPGDWFSSWIGRDCCKWRGVGCDNITGHVTELDLHSPYPYYVYEEDPILYQMDSFSPGRIGASKLNPSLEELKHLKYLDLSMNNFSFAHIPNMIASLVHLEYLNLSRTLFCGLVPPQFGNLSSLRYLDLNGCVNSLYYTFKSCIRAGGLQWLSPSLEYLDMSCVDLSRATNWLQEINSLGTFQVLNLGNAELPPVTSPLPSFNLTSISQLSLFHYQNFTNAMLNWLSNASNLRYLDLRKCYSGLHVEQLQVSFSALPNLKKLEIASNLIKGEISGILSNISTRLQYLDLSGNEVSGEIADILWNLRHLEYLNLDSTYVRGYLPHVMENLTRIRHLSVSNTHIAGHIPETVGKLVNLRFLDLSHNNVTGVIPWSMGNLTNLVVLYLGKSNLTGSIPETFGNLTNLELLFLYDSNVSGQVPESIGKLQKLRALNLENNLLIGQIPESIGGLYNLEILNIPENNLIGQIPESIGGLANLEILDISENNLLGQIPRTFGNLCNLIDLDLSHNSIGRELTDLIDGLSNCTKGSLLRVLYLDGNNLSGLIPPSVGQLHQLEELSLPHNSFQRLTGSHLQGNLSPFFCSTKLQVLDLSSNELSGEVPKCPDQFPTSLVSLHLNDNSLSGTFPTFLKNSKELVILDLGENKFSGEIPMWIAQSLASLKILRLHSNLLHGTIPTAIASIKSLQLLDLSSNRLHGNIPSSLGNLSAMAVIFSSDSLYHDSHYDETLIITAKGSSYEYTDELRLVRSMDLSNNNLSGEIPNELTYLLGLHFLNLSMNHLTGRIPEKIGGMSQLESLDLSMNNLTGEVPASLSALSFLGYLNLSYNNLSGRIPESTQLSTFNASIYAGNEGLCGSPLPQCSSHATFQVPSEQTQADKIGRVIQYSSITIGFIVGFWGFIGIMILKKEVRVSLFQWLDKTCDHIYVQLALKLKKVKPLHEEENYDIRVSSLLPHSVLSFLIFVVLQHATGNFSGRQHMAGSFSGLQLGVAGSLHATSGFSGNQPCAGGFAGHHPRSSDFAGR</sequence>
<keyword evidence="11" id="KW-0325">Glycoprotein</keyword>
<evidence type="ECO:0000256" key="7">
    <source>
        <dbReference type="ARBA" id="ARBA00022737"/>
    </source>
</evidence>
<evidence type="ECO:0000259" key="14">
    <source>
        <dbReference type="Pfam" id="PF08263"/>
    </source>
</evidence>
<organism evidence="16 17">
    <name type="scientific">Zingiber officinale</name>
    <name type="common">Ginger</name>
    <name type="synonym">Amomum zingiber</name>
    <dbReference type="NCBI Taxonomy" id="94328"/>
    <lineage>
        <taxon>Eukaryota</taxon>
        <taxon>Viridiplantae</taxon>
        <taxon>Streptophyta</taxon>
        <taxon>Embryophyta</taxon>
        <taxon>Tracheophyta</taxon>
        <taxon>Spermatophyta</taxon>
        <taxon>Magnoliopsida</taxon>
        <taxon>Liliopsida</taxon>
        <taxon>Zingiberales</taxon>
        <taxon>Zingiberaceae</taxon>
        <taxon>Zingiber</taxon>
    </lineage>
</organism>
<dbReference type="SMART" id="SM00369">
    <property type="entry name" value="LRR_TYP"/>
    <property type="match status" value="11"/>
</dbReference>
<evidence type="ECO:0000256" key="13">
    <source>
        <dbReference type="SAM" id="SignalP"/>
    </source>
</evidence>
<comment type="subcellular location">
    <subcellularLocation>
        <location evidence="1">Cell membrane</location>
        <topology evidence="1">Single-pass type I membrane protein</topology>
    </subcellularLocation>
</comment>
<dbReference type="AlphaFoldDB" id="A0A8J5KUE0"/>
<keyword evidence="4" id="KW-0433">Leucine-rich repeat</keyword>
<name>A0A8J5KUE0_ZINOF</name>
<dbReference type="InterPro" id="IPR001611">
    <property type="entry name" value="Leu-rich_rpt"/>
</dbReference>
<evidence type="ECO:0000256" key="5">
    <source>
        <dbReference type="ARBA" id="ARBA00022692"/>
    </source>
</evidence>
<dbReference type="SUPFAM" id="SSF52058">
    <property type="entry name" value="L domain-like"/>
    <property type="match status" value="3"/>
</dbReference>
<dbReference type="PANTHER" id="PTHR48052:SF8">
    <property type="entry name" value="LRR RECEPTOR-LIKE SERINE_THREONINE-PROTEIN KINASE FLS2"/>
    <property type="match status" value="1"/>
</dbReference>
<dbReference type="FunFam" id="3.80.10.10:FF:000213">
    <property type="entry name" value="Tyrosine-sulfated glycopeptide receptor 1"/>
    <property type="match status" value="1"/>
</dbReference>
<keyword evidence="7" id="KW-0677">Repeat</keyword>
<proteinExistence type="inferred from homology"/>
<accession>A0A8J5KUE0</accession>
<feature type="domain" description="Leucine-rich repeat-containing N-terminal plant-type" evidence="14">
    <location>
        <begin position="46"/>
        <end position="83"/>
    </location>
</feature>
<dbReference type="Pfam" id="PF23598">
    <property type="entry name" value="LRR_14"/>
    <property type="match status" value="1"/>
</dbReference>
<evidence type="ECO:0000256" key="12">
    <source>
        <dbReference type="SAM" id="Phobius"/>
    </source>
</evidence>
<evidence type="ECO:0000256" key="3">
    <source>
        <dbReference type="ARBA" id="ARBA00022475"/>
    </source>
</evidence>
<dbReference type="InterPro" id="IPR013210">
    <property type="entry name" value="LRR_N_plant-typ"/>
</dbReference>
<evidence type="ECO:0000256" key="1">
    <source>
        <dbReference type="ARBA" id="ARBA00004251"/>
    </source>
</evidence>
<gene>
    <name evidence="16" type="ORF">ZIOFF_048572</name>
</gene>
<dbReference type="GO" id="GO:0005886">
    <property type="term" value="C:plasma membrane"/>
    <property type="evidence" value="ECO:0007669"/>
    <property type="project" value="UniProtKB-SubCell"/>
</dbReference>
<keyword evidence="17" id="KW-1185">Reference proteome</keyword>
<evidence type="ECO:0000313" key="16">
    <source>
        <dbReference type="EMBL" id="KAG6493580.1"/>
    </source>
</evidence>
<keyword evidence="3" id="KW-1003">Cell membrane</keyword>
<evidence type="ECO:0000256" key="2">
    <source>
        <dbReference type="ARBA" id="ARBA00009592"/>
    </source>
</evidence>
<evidence type="ECO:0000256" key="10">
    <source>
        <dbReference type="ARBA" id="ARBA00023170"/>
    </source>
</evidence>
<dbReference type="InterPro" id="IPR032675">
    <property type="entry name" value="LRR_dom_sf"/>
</dbReference>
<evidence type="ECO:0000256" key="11">
    <source>
        <dbReference type="ARBA" id="ARBA00023180"/>
    </source>
</evidence>
<comment type="similarity">
    <text evidence="2">Belongs to the RLP family.</text>
</comment>
<comment type="caution">
    <text evidence="16">The sequence shown here is derived from an EMBL/GenBank/DDBJ whole genome shotgun (WGS) entry which is preliminary data.</text>
</comment>
<dbReference type="InterPro" id="IPR003591">
    <property type="entry name" value="Leu-rich_rpt_typical-subtyp"/>
</dbReference>
<feature type="transmembrane region" description="Helical" evidence="12">
    <location>
        <begin position="939"/>
        <end position="962"/>
    </location>
</feature>
<evidence type="ECO:0000256" key="4">
    <source>
        <dbReference type="ARBA" id="ARBA00022614"/>
    </source>
</evidence>
<evidence type="ECO:0000256" key="9">
    <source>
        <dbReference type="ARBA" id="ARBA00023136"/>
    </source>
</evidence>
<dbReference type="Pfam" id="PF00560">
    <property type="entry name" value="LRR_1"/>
    <property type="match status" value="12"/>
</dbReference>
<dbReference type="InterPro" id="IPR055414">
    <property type="entry name" value="LRR_R13L4/SHOC2-like"/>
</dbReference>
<keyword evidence="5 12" id="KW-0812">Transmembrane</keyword>
<dbReference type="SMART" id="SM00365">
    <property type="entry name" value="LRR_SD22"/>
    <property type="match status" value="7"/>
</dbReference>
<feature type="domain" description="Disease resistance R13L4/SHOC-2-like LRR" evidence="15">
    <location>
        <begin position="367"/>
        <end position="494"/>
    </location>
</feature>
<keyword evidence="8 12" id="KW-1133">Transmembrane helix</keyword>
<dbReference type="Proteomes" id="UP000734854">
    <property type="component" value="Unassembled WGS sequence"/>
</dbReference>
<evidence type="ECO:0000259" key="15">
    <source>
        <dbReference type="Pfam" id="PF23598"/>
    </source>
</evidence>
<dbReference type="Pfam" id="PF08263">
    <property type="entry name" value="LRRNT_2"/>
    <property type="match status" value="1"/>
</dbReference>
<reference evidence="16 17" key="1">
    <citation type="submission" date="2020-08" db="EMBL/GenBank/DDBJ databases">
        <title>Plant Genome Project.</title>
        <authorList>
            <person name="Zhang R.-G."/>
        </authorList>
    </citation>
    <scope>NUCLEOTIDE SEQUENCE [LARGE SCALE GENOMIC DNA]</scope>
    <source>
        <tissue evidence="16">Rhizome</tissue>
    </source>
</reference>
<evidence type="ECO:0000313" key="17">
    <source>
        <dbReference type="Proteomes" id="UP000734854"/>
    </source>
</evidence>